<dbReference type="PANTHER" id="PTHR43393">
    <property type="entry name" value="CYTOKININ RIBOSIDE 5'-MONOPHOSPHATE PHOSPHORIBOHYDROLASE"/>
    <property type="match status" value="1"/>
</dbReference>
<reference evidence="1" key="1">
    <citation type="submission" date="2020-12" db="EMBL/GenBank/DDBJ databases">
        <title>Oil enriched cultivation method for isolating marine PHA-producing bacteria.</title>
        <authorList>
            <person name="Zheng W."/>
            <person name="Yu S."/>
            <person name="Huang Y."/>
        </authorList>
    </citation>
    <scope>NUCLEOTIDE SEQUENCE</scope>
    <source>
        <strain evidence="1">SY-2-12</strain>
    </source>
</reference>
<dbReference type="InterPro" id="IPR041164">
    <property type="entry name" value="LDcluster4"/>
</dbReference>
<dbReference type="InterPro" id="IPR005268">
    <property type="entry name" value="CHP00725"/>
</dbReference>
<dbReference type="PANTHER" id="PTHR43393:SF3">
    <property type="entry name" value="LYSINE DECARBOXYLASE-LIKE PROTEIN"/>
    <property type="match status" value="1"/>
</dbReference>
<gene>
    <name evidence="1" type="ORF">JF539_06835</name>
</gene>
<dbReference type="RefSeq" id="WP_207139569.1">
    <property type="nucleotide sequence ID" value="NZ_JAEKJZ010000001.1"/>
</dbReference>
<protein>
    <submittedName>
        <fullName evidence="1">TIGR00725 family protein</fullName>
    </submittedName>
</protein>
<name>A0A939J175_9HYPH</name>
<dbReference type="AlphaFoldDB" id="A0A939J175"/>
<accession>A0A939J175</accession>
<dbReference type="Pfam" id="PF18306">
    <property type="entry name" value="LDcluster4"/>
    <property type="match status" value="1"/>
</dbReference>
<organism evidence="1 2">
    <name type="scientific">Roseibium aggregatum</name>
    <dbReference type="NCBI Taxonomy" id="187304"/>
    <lineage>
        <taxon>Bacteria</taxon>
        <taxon>Pseudomonadati</taxon>
        <taxon>Pseudomonadota</taxon>
        <taxon>Alphaproteobacteria</taxon>
        <taxon>Hyphomicrobiales</taxon>
        <taxon>Stappiaceae</taxon>
        <taxon>Roseibium</taxon>
    </lineage>
</organism>
<evidence type="ECO:0000313" key="1">
    <source>
        <dbReference type="EMBL" id="MBN9670048.1"/>
    </source>
</evidence>
<dbReference type="GO" id="GO:0005829">
    <property type="term" value="C:cytosol"/>
    <property type="evidence" value="ECO:0007669"/>
    <property type="project" value="TreeGrafter"/>
</dbReference>
<dbReference type="SUPFAM" id="SSF102405">
    <property type="entry name" value="MCP/YpsA-like"/>
    <property type="match status" value="1"/>
</dbReference>
<dbReference type="NCBIfam" id="TIGR00725">
    <property type="entry name" value="TIGR00725 family protein"/>
    <property type="match status" value="1"/>
</dbReference>
<comment type="caution">
    <text evidence="1">The sequence shown here is derived from an EMBL/GenBank/DDBJ whole genome shotgun (WGS) entry which is preliminary data.</text>
</comment>
<proteinExistence type="predicted"/>
<dbReference type="InterPro" id="IPR052341">
    <property type="entry name" value="LOG_family_nucleotidases"/>
</dbReference>
<sequence length="211" mass="22205">MGQSEYFFQNGSLYSTGGRLNPWTWTWEPGRPPVSAPPVPPLTALEKIQAAGGARRLPVGVIGPREATQDQLYAAEAVGERLGRLGLTMICGGKTGVMQAAAKGCHESGGLTVGLVPDHDWRLANPFIALPIATGLSEARNMIIAKSCEVLIAVGGSYGTLSEIAYGLHFSKPVIGLLDAPHVDGLEPADSIDDAIEKMAGHLLARIEPSQ</sequence>
<dbReference type="Proteomes" id="UP000664096">
    <property type="component" value="Unassembled WGS sequence"/>
</dbReference>
<evidence type="ECO:0000313" key="2">
    <source>
        <dbReference type="Proteomes" id="UP000664096"/>
    </source>
</evidence>
<dbReference type="Gene3D" id="3.40.50.450">
    <property type="match status" value="1"/>
</dbReference>
<dbReference type="EMBL" id="JAEKJZ010000001">
    <property type="protein sequence ID" value="MBN9670048.1"/>
    <property type="molecule type" value="Genomic_DNA"/>
</dbReference>